<dbReference type="EMBL" id="IACN01038411">
    <property type="protein sequence ID" value="LAB51226.1"/>
    <property type="molecule type" value="Transcribed_RNA"/>
</dbReference>
<reference evidence="1" key="2">
    <citation type="submission" date="2017-11" db="EMBL/GenBank/DDBJ databases">
        <title>Coralsnake Venomics: Analyses of Venom Gland Transcriptomes and Proteomes of Six Brazilian Taxa.</title>
        <authorList>
            <person name="Aird S.D."/>
            <person name="Jorge da Silva N."/>
            <person name="Qiu L."/>
            <person name="Villar-Briones A."/>
            <person name="Aparecida-Saddi V."/>
            <person name="Campos-Telles M.P."/>
            <person name="Grau M."/>
            <person name="Mikheyev A.S."/>
        </authorList>
    </citation>
    <scope>NUCLEOTIDE SEQUENCE</scope>
    <source>
        <tissue evidence="1">Venom_gland</tissue>
    </source>
</reference>
<reference evidence="1" key="1">
    <citation type="submission" date="2017-07" db="EMBL/GenBank/DDBJ databases">
        <authorList>
            <person name="Mikheyev A."/>
            <person name="Grau M."/>
        </authorList>
    </citation>
    <scope>NUCLEOTIDE SEQUENCE</scope>
    <source>
        <tissue evidence="1">Venom_gland</tissue>
    </source>
</reference>
<evidence type="ECO:0000313" key="1">
    <source>
        <dbReference type="EMBL" id="LAB51226.1"/>
    </source>
</evidence>
<organism evidence="1">
    <name type="scientific">Micrurus surinamensis</name>
    <name type="common">Surinam coral snake</name>
    <dbReference type="NCBI Taxonomy" id="129470"/>
    <lineage>
        <taxon>Eukaryota</taxon>
        <taxon>Metazoa</taxon>
        <taxon>Chordata</taxon>
        <taxon>Craniata</taxon>
        <taxon>Vertebrata</taxon>
        <taxon>Euteleostomi</taxon>
        <taxon>Lepidosauria</taxon>
        <taxon>Squamata</taxon>
        <taxon>Bifurcata</taxon>
        <taxon>Unidentata</taxon>
        <taxon>Episquamata</taxon>
        <taxon>Toxicofera</taxon>
        <taxon>Serpentes</taxon>
        <taxon>Colubroidea</taxon>
        <taxon>Elapidae</taxon>
        <taxon>Elapinae</taxon>
        <taxon>Micrurus</taxon>
    </lineage>
</organism>
<sequence>MLLNAKQHKQVELTYQICFRNRSQQHNEKGNLYSICSIGNDTFKKKTTTGPTKVGVHADLISPFVFIITLYTGQPHPKYFFNLLRQPHLGRKDFQSGINSNTIF</sequence>
<proteinExistence type="predicted"/>
<name>A0A2D4P1V9_MICSU</name>
<accession>A0A2D4P1V9</accession>
<protein>
    <submittedName>
        <fullName evidence="1">Uncharacterized protein</fullName>
    </submittedName>
</protein>
<dbReference type="AlphaFoldDB" id="A0A2D4P1V9"/>